<dbReference type="InterPro" id="IPR020784">
    <property type="entry name" value="Ribosomal_uL11_N"/>
</dbReference>
<reference evidence="8 9" key="1">
    <citation type="submission" date="2024-01" db="EMBL/GenBank/DDBJ databases">
        <title>Comparative genomics of Cryptococcus and Kwoniella reveals pathogenesis evolution and contrasting modes of karyotype evolution via chromosome fusion or intercentromeric recombination.</title>
        <authorList>
            <person name="Coelho M.A."/>
            <person name="David-Palma M."/>
            <person name="Shea T."/>
            <person name="Bowers K."/>
            <person name="McGinley-Smith S."/>
            <person name="Mohammad A.W."/>
            <person name="Gnirke A."/>
            <person name="Yurkov A.M."/>
            <person name="Nowrousian M."/>
            <person name="Sun S."/>
            <person name="Cuomo C.A."/>
            <person name="Heitman J."/>
        </authorList>
    </citation>
    <scope>NUCLEOTIDE SEQUENCE [LARGE SCALE GENOMIC DNA]</scope>
    <source>
        <strain evidence="8 9">CBS 6074</strain>
    </source>
</reference>
<dbReference type="InterPro" id="IPR000911">
    <property type="entry name" value="Ribosomal_uL11"/>
</dbReference>
<dbReference type="AlphaFoldDB" id="A0AAX4K403"/>
<dbReference type="InterPro" id="IPR020783">
    <property type="entry name" value="Ribosomal_uL11_C"/>
</dbReference>
<evidence type="ECO:0000259" key="7">
    <source>
        <dbReference type="Pfam" id="PF03946"/>
    </source>
</evidence>
<dbReference type="RefSeq" id="XP_066078292.1">
    <property type="nucleotide sequence ID" value="XM_066222195.1"/>
</dbReference>
<dbReference type="PANTHER" id="PTHR11661:SF1">
    <property type="entry name" value="LARGE RIBOSOMAL SUBUNIT PROTEIN UL11M"/>
    <property type="match status" value="1"/>
</dbReference>
<evidence type="ECO:0000256" key="5">
    <source>
        <dbReference type="RuleBase" id="RU003978"/>
    </source>
</evidence>
<dbReference type="SMART" id="SM00649">
    <property type="entry name" value="RL11"/>
    <property type="match status" value="1"/>
</dbReference>
<gene>
    <name evidence="8" type="ORF">L201_006476</name>
</gene>
<keyword evidence="2 5" id="KW-0689">Ribosomal protein</keyword>
<dbReference type="FunFam" id="1.10.10.250:FF:000003">
    <property type="entry name" value="Mitochondrial ribosomal protein L11"/>
    <property type="match status" value="1"/>
</dbReference>
<keyword evidence="9" id="KW-1185">Reference proteome</keyword>
<comment type="similarity">
    <text evidence="1 5">Belongs to the universal ribosomal protein uL11 family.</text>
</comment>
<evidence type="ECO:0000259" key="6">
    <source>
        <dbReference type="Pfam" id="PF00298"/>
    </source>
</evidence>
<evidence type="ECO:0000256" key="2">
    <source>
        <dbReference type="ARBA" id="ARBA00022980"/>
    </source>
</evidence>
<dbReference type="HAMAP" id="MF_00736">
    <property type="entry name" value="Ribosomal_uL11"/>
    <property type="match status" value="1"/>
</dbReference>
<accession>A0AAX4K403</accession>
<dbReference type="SUPFAM" id="SSF54747">
    <property type="entry name" value="Ribosomal L11/L12e N-terminal domain"/>
    <property type="match status" value="1"/>
</dbReference>
<dbReference type="InterPro" id="IPR036769">
    <property type="entry name" value="Ribosomal_uL11_C_sf"/>
</dbReference>
<feature type="domain" description="Large ribosomal subunit protein uL11 N-terminal" evidence="7">
    <location>
        <begin position="10"/>
        <end position="68"/>
    </location>
</feature>
<dbReference type="CDD" id="cd00349">
    <property type="entry name" value="Ribosomal_L11"/>
    <property type="match status" value="1"/>
</dbReference>
<keyword evidence="3 5" id="KW-0687">Ribonucleoprotein</keyword>
<dbReference type="Pfam" id="PF03946">
    <property type="entry name" value="Ribosomal_L11_N"/>
    <property type="match status" value="1"/>
</dbReference>
<sequence>MSKVIKSQLVKIVVPAGKATPTPPVGPALGARGVKAMDFCKEFNAKTATYQQSIPIPTLITISPDRTFTFSTRTPPVSWLIKKTLSIDKGSGGTGELSQKLSLKHIYEIAKIKSLDDNLKSLGLEKISRSIIGTARSLGVQVVP</sequence>
<name>A0AAX4K403_9TREE</name>
<dbReference type="GO" id="GO:0005762">
    <property type="term" value="C:mitochondrial large ribosomal subunit"/>
    <property type="evidence" value="ECO:0007669"/>
    <property type="project" value="TreeGrafter"/>
</dbReference>
<dbReference type="Gene3D" id="1.10.10.250">
    <property type="entry name" value="Ribosomal protein L11, C-terminal domain"/>
    <property type="match status" value="1"/>
</dbReference>
<protein>
    <recommendedName>
        <fullName evidence="4">Large ribosomal subunit protein uL11m</fullName>
    </recommendedName>
</protein>
<dbReference type="NCBIfam" id="TIGR01632">
    <property type="entry name" value="L11_bact"/>
    <property type="match status" value="1"/>
</dbReference>
<dbReference type="InterPro" id="IPR006519">
    <property type="entry name" value="Ribosomal_uL11_bac-typ"/>
</dbReference>
<dbReference type="GO" id="GO:0003735">
    <property type="term" value="F:structural constituent of ribosome"/>
    <property type="evidence" value="ECO:0007669"/>
    <property type="project" value="InterPro"/>
</dbReference>
<evidence type="ECO:0000256" key="4">
    <source>
        <dbReference type="ARBA" id="ARBA00040104"/>
    </source>
</evidence>
<dbReference type="GeneID" id="91097145"/>
<dbReference type="EMBL" id="CP144106">
    <property type="protein sequence ID" value="WWC91530.1"/>
    <property type="molecule type" value="Genomic_DNA"/>
</dbReference>
<evidence type="ECO:0000256" key="1">
    <source>
        <dbReference type="ARBA" id="ARBA00010537"/>
    </source>
</evidence>
<proteinExistence type="inferred from homology"/>
<dbReference type="SUPFAM" id="SSF46906">
    <property type="entry name" value="Ribosomal protein L11, C-terminal domain"/>
    <property type="match status" value="1"/>
</dbReference>
<feature type="domain" description="Large ribosomal subunit protein uL11 C-terminal" evidence="6">
    <location>
        <begin position="73"/>
        <end position="142"/>
    </location>
</feature>
<evidence type="ECO:0000313" key="8">
    <source>
        <dbReference type="EMBL" id="WWC91530.1"/>
    </source>
</evidence>
<dbReference type="GO" id="GO:0006412">
    <property type="term" value="P:translation"/>
    <property type="evidence" value="ECO:0007669"/>
    <property type="project" value="InterPro"/>
</dbReference>
<dbReference type="GO" id="GO:0070180">
    <property type="term" value="F:large ribosomal subunit rRNA binding"/>
    <property type="evidence" value="ECO:0007669"/>
    <property type="project" value="TreeGrafter"/>
</dbReference>
<organism evidence="8 9">
    <name type="scientific">Kwoniella dendrophila CBS 6074</name>
    <dbReference type="NCBI Taxonomy" id="1295534"/>
    <lineage>
        <taxon>Eukaryota</taxon>
        <taxon>Fungi</taxon>
        <taxon>Dikarya</taxon>
        <taxon>Basidiomycota</taxon>
        <taxon>Agaricomycotina</taxon>
        <taxon>Tremellomycetes</taxon>
        <taxon>Tremellales</taxon>
        <taxon>Cryptococcaceae</taxon>
        <taxon>Kwoniella</taxon>
    </lineage>
</organism>
<dbReference type="Gene3D" id="3.30.1550.10">
    <property type="entry name" value="Ribosomal protein L11/L12, N-terminal domain"/>
    <property type="match status" value="1"/>
</dbReference>
<dbReference type="Proteomes" id="UP001355207">
    <property type="component" value="Chromosome 9"/>
</dbReference>
<dbReference type="FunFam" id="3.30.1550.10:FF:000004">
    <property type="entry name" value="Mitochondrial 54S ribosomal protein YmL19"/>
    <property type="match status" value="1"/>
</dbReference>
<dbReference type="PANTHER" id="PTHR11661">
    <property type="entry name" value="60S RIBOSOMAL PROTEIN L12"/>
    <property type="match status" value="1"/>
</dbReference>
<dbReference type="InterPro" id="IPR036796">
    <property type="entry name" value="Ribosomal_uL11_N_sf"/>
</dbReference>
<dbReference type="Pfam" id="PF00298">
    <property type="entry name" value="Ribosomal_L11"/>
    <property type="match status" value="1"/>
</dbReference>
<evidence type="ECO:0000313" key="9">
    <source>
        <dbReference type="Proteomes" id="UP001355207"/>
    </source>
</evidence>
<evidence type="ECO:0000256" key="3">
    <source>
        <dbReference type="ARBA" id="ARBA00023274"/>
    </source>
</evidence>